<proteinExistence type="predicted"/>
<comment type="caution">
    <text evidence="1">The sequence shown here is derived from an EMBL/GenBank/DDBJ whole genome shotgun (WGS) entry which is preliminary data.</text>
</comment>
<evidence type="ECO:0008006" key="3">
    <source>
        <dbReference type="Google" id="ProtNLM"/>
    </source>
</evidence>
<dbReference type="PATRIC" id="fig|158500.4.peg.2357"/>
<dbReference type="AlphaFoldDB" id="A0A031JV51"/>
<reference evidence="1 2" key="1">
    <citation type="submission" date="2014-03" db="EMBL/GenBank/DDBJ databases">
        <title>Whole genome sequence of Novosphingobium resinovorum KF1.</title>
        <authorList>
            <person name="Gan H.M."/>
            <person name="Gan H.Y."/>
            <person name="Chew T.H."/>
            <person name="Savka M.A."/>
        </authorList>
    </citation>
    <scope>NUCLEOTIDE SEQUENCE [LARGE SCALE GENOMIC DNA]</scope>
    <source>
        <strain evidence="1 2">KF1</strain>
    </source>
</reference>
<gene>
    <name evidence="1" type="ORF">BV97_02313</name>
</gene>
<dbReference type="InterPro" id="IPR025528">
    <property type="entry name" value="BrnA_antitoxin"/>
</dbReference>
<evidence type="ECO:0000313" key="2">
    <source>
        <dbReference type="Proteomes" id="UP000024329"/>
    </source>
</evidence>
<dbReference type="eggNOG" id="COG3514">
    <property type="taxonomic scope" value="Bacteria"/>
</dbReference>
<evidence type="ECO:0000313" key="1">
    <source>
        <dbReference type="EMBL" id="EZP81656.1"/>
    </source>
</evidence>
<accession>A0A031JV51</accession>
<dbReference type="EMBL" id="JFYZ01000011">
    <property type="protein sequence ID" value="EZP81656.1"/>
    <property type="molecule type" value="Genomic_DNA"/>
</dbReference>
<name>A0A031JV51_9SPHN</name>
<protein>
    <recommendedName>
        <fullName evidence="3">BrnA antitoxin family protein</fullName>
    </recommendedName>
</protein>
<dbReference type="Proteomes" id="UP000024329">
    <property type="component" value="Unassembled WGS sequence"/>
</dbReference>
<dbReference type="RefSeq" id="WP_008828917.1">
    <property type="nucleotide sequence ID" value="NZ_JFYZ01000011.1"/>
</dbReference>
<sequence length="93" mass="10406">MENIKPASEPWIDPDDDDVEWTEEMFRMAAIYKGDQLIRPASGSLKSIGRPPAANPKKQVTLRLDPDVVEAFRATGKGWQSRINAELRKALGI</sequence>
<dbReference type="Pfam" id="PF14384">
    <property type="entry name" value="BrnA_antitoxin"/>
    <property type="match status" value="1"/>
</dbReference>
<organism evidence="1 2">
    <name type="scientific">Novosphingobium resinovorum</name>
    <dbReference type="NCBI Taxonomy" id="158500"/>
    <lineage>
        <taxon>Bacteria</taxon>
        <taxon>Pseudomonadati</taxon>
        <taxon>Pseudomonadota</taxon>
        <taxon>Alphaproteobacteria</taxon>
        <taxon>Sphingomonadales</taxon>
        <taxon>Sphingomonadaceae</taxon>
        <taxon>Novosphingobium</taxon>
    </lineage>
</organism>